<dbReference type="InterPro" id="IPR000944">
    <property type="entry name" value="Tscrpt_reg_Rrf2"/>
</dbReference>
<dbReference type="PANTHER" id="PTHR33221">
    <property type="entry name" value="WINGED HELIX-TURN-HELIX TRANSCRIPTIONAL REGULATOR, RRF2 FAMILY"/>
    <property type="match status" value="1"/>
</dbReference>
<dbReference type="InterPro" id="IPR036390">
    <property type="entry name" value="WH_DNA-bd_sf"/>
</dbReference>
<reference evidence="1 2" key="1">
    <citation type="submission" date="2024-08" db="EMBL/GenBank/DDBJ databases">
        <authorList>
            <person name="Lu H."/>
        </authorList>
    </citation>
    <scope>NUCLEOTIDE SEQUENCE [LARGE SCALE GENOMIC DNA]</scope>
    <source>
        <strain evidence="1 2">DXS20W</strain>
    </source>
</reference>
<dbReference type="EMBL" id="JBIGHX010000001">
    <property type="protein sequence ID" value="MFG6460175.1"/>
    <property type="molecule type" value="Genomic_DNA"/>
</dbReference>
<gene>
    <name evidence="1" type="ORF">ACG04Q_01245</name>
</gene>
<dbReference type="Proteomes" id="UP001606302">
    <property type="component" value="Unassembled WGS sequence"/>
</dbReference>
<organism evidence="1 2">
    <name type="scientific">Pelomonas lactea</name>
    <dbReference type="NCBI Taxonomy" id="3299030"/>
    <lineage>
        <taxon>Bacteria</taxon>
        <taxon>Pseudomonadati</taxon>
        <taxon>Pseudomonadota</taxon>
        <taxon>Betaproteobacteria</taxon>
        <taxon>Burkholderiales</taxon>
        <taxon>Sphaerotilaceae</taxon>
        <taxon>Roseateles</taxon>
    </lineage>
</organism>
<dbReference type="RefSeq" id="WP_394508987.1">
    <property type="nucleotide sequence ID" value="NZ_JBIGHX010000001.1"/>
</dbReference>
<proteinExistence type="predicted"/>
<name>A0ABW7GE02_9BURK</name>
<accession>A0ABW7GE02</accession>
<evidence type="ECO:0000313" key="2">
    <source>
        <dbReference type="Proteomes" id="UP001606302"/>
    </source>
</evidence>
<dbReference type="SUPFAM" id="SSF46785">
    <property type="entry name" value="Winged helix' DNA-binding domain"/>
    <property type="match status" value="1"/>
</dbReference>
<dbReference type="Pfam" id="PF02082">
    <property type="entry name" value="Rrf2"/>
    <property type="match status" value="1"/>
</dbReference>
<dbReference type="PROSITE" id="PS51197">
    <property type="entry name" value="HTH_RRF2_2"/>
    <property type="match status" value="1"/>
</dbReference>
<sequence length="157" mass="16593">MKQNSQLSDVLHVLLHMAEDDGPATSEALAAAMQTNPVVLRRLMAGLREAGLVASAKGHGGGWVLSCPLDRITLRDVHAALGAPAFVSLGFREDRPACLVAQAVNEALGAAVRDAEALLLARLGGVTLAALSQDFHRRLAQHRGAAPHRLEEHPHAD</sequence>
<protein>
    <submittedName>
        <fullName evidence="1">Rrf2 family transcriptional regulator</fullName>
    </submittedName>
</protein>
<comment type="caution">
    <text evidence="1">The sequence shown here is derived from an EMBL/GenBank/DDBJ whole genome shotgun (WGS) entry which is preliminary data.</text>
</comment>
<keyword evidence="2" id="KW-1185">Reference proteome</keyword>
<dbReference type="InterPro" id="IPR036388">
    <property type="entry name" value="WH-like_DNA-bd_sf"/>
</dbReference>
<dbReference type="PANTHER" id="PTHR33221:SF15">
    <property type="entry name" value="HTH-TYPE TRANSCRIPTIONAL REGULATOR YWGB-RELATED"/>
    <property type="match status" value="1"/>
</dbReference>
<dbReference type="Gene3D" id="1.10.10.10">
    <property type="entry name" value="Winged helix-like DNA-binding domain superfamily/Winged helix DNA-binding domain"/>
    <property type="match status" value="1"/>
</dbReference>
<evidence type="ECO:0000313" key="1">
    <source>
        <dbReference type="EMBL" id="MFG6460175.1"/>
    </source>
</evidence>